<organism evidence="2 3">
    <name type="scientific">Syntrophotalea carbinolica (strain DSM 2380 / NBRC 103641 / GraBd1)</name>
    <name type="common">Pelobacter carbinolicus</name>
    <dbReference type="NCBI Taxonomy" id="338963"/>
    <lineage>
        <taxon>Bacteria</taxon>
        <taxon>Pseudomonadati</taxon>
        <taxon>Thermodesulfobacteriota</taxon>
        <taxon>Desulfuromonadia</taxon>
        <taxon>Desulfuromonadales</taxon>
        <taxon>Syntrophotaleaceae</taxon>
        <taxon>Syntrophotalea</taxon>
    </lineage>
</organism>
<feature type="region of interest" description="Disordered" evidence="1">
    <location>
        <begin position="1"/>
        <end position="20"/>
    </location>
</feature>
<dbReference type="EMBL" id="CP000142">
    <property type="protein sequence ID" value="ABI81775.1"/>
    <property type="molecule type" value="Genomic_DNA"/>
</dbReference>
<name>Q0C712_SYNC1</name>
<dbReference type="HOGENOM" id="CLU_2651210_0_0_7"/>
<evidence type="ECO:0000313" key="2">
    <source>
        <dbReference type="EMBL" id="ABI81775.1"/>
    </source>
</evidence>
<reference evidence="2 3" key="2">
    <citation type="journal article" date="2012" name="BMC Genomics">
        <title>The genome of Pelobacter carbinolicus reveals surprising metabolic capabilities and physiological features.</title>
        <authorList>
            <person name="Aklujkar M."/>
            <person name="Haveman S.A."/>
            <person name="Didonato R.Jr."/>
            <person name="Chertkov O."/>
            <person name="Han C.S."/>
            <person name="Land M.L."/>
            <person name="Brown P."/>
            <person name="Lovley D.R."/>
        </authorList>
    </citation>
    <scope>NUCLEOTIDE SEQUENCE [LARGE SCALE GENOMIC DNA]</scope>
    <source>
        <strain evidence="3">DSM 2380 / NBRC 103641 / GraBd1</strain>
    </source>
</reference>
<accession>Q0C712</accession>
<dbReference type="STRING" id="338963.Pcar_3154"/>
<feature type="compositionally biased region" description="Polar residues" evidence="1">
    <location>
        <begin position="1"/>
        <end position="10"/>
    </location>
</feature>
<keyword evidence="3" id="KW-1185">Reference proteome</keyword>
<dbReference type="AlphaFoldDB" id="Q0C712"/>
<protein>
    <submittedName>
        <fullName evidence="2">Uncharacterized protein</fullName>
    </submittedName>
</protein>
<reference evidence="3" key="1">
    <citation type="submission" date="2005-10" db="EMBL/GenBank/DDBJ databases">
        <title>Complete sequence of Pelobacter carbinolicus DSM 2380.</title>
        <authorList>
            <person name="Copeland A."/>
            <person name="Lucas S."/>
            <person name="Lapidus A."/>
            <person name="Barry K."/>
            <person name="Detter J.C."/>
            <person name="Glavina T."/>
            <person name="Hammon N."/>
            <person name="Israni S."/>
            <person name="Pitluck S."/>
            <person name="Chertkov O."/>
            <person name="Schmutz J."/>
            <person name="Larimer F."/>
            <person name="Land M."/>
            <person name="Kyrpides N."/>
            <person name="Ivanova N."/>
            <person name="Richardson P."/>
        </authorList>
    </citation>
    <scope>NUCLEOTIDE SEQUENCE [LARGE SCALE GENOMIC DNA]</scope>
    <source>
        <strain evidence="3">DSM 2380 / NBRC 103641 / GraBd1</strain>
    </source>
</reference>
<evidence type="ECO:0000256" key="1">
    <source>
        <dbReference type="SAM" id="MobiDB-lite"/>
    </source>
</evidence>
<dbReference type="KEGG" id="pca:Pcar_3154"/>
<sequence length="76" mass="8807">MRDRAISSQFGHRPRPDWTASHKVRHINQQPLSGRTGSAILQAAQSLKTCHLRRHCQPARTRTPDFPQQTDRFMEC</sequence>
<dbReference type="Proteomes" id="UP000002534">
    <property type="component" value="Chromosome"/>
</dbReference>
<evidence type="ECO:0000313" key="3">
    <source>
        <dbReference type="Proteomes" id="UP000002534"/>
    </source>
</evidence>
<proteinExistence type="predicted"/>
<gene>
    <name evidence="2" type="ordered locus">Pcar_3154</name>
</gene>